<protein>
    <submittedName>
        <fullName evidence="2">Uncharacterized protein</fullName>
    </submittedName>
</protein>
<accession>A0A2T7NH37</accession>
<evidence type="ECO:0000256" key="1">
    <source>
        <dbReference type="SAM" id="MobiDB-lite"/>
    </source>
</evidence>
<feature type="region of interest" description="Disordered" evidence="1">
    <location>
        <begin position="84"/>
        <end position="107"/>
    </location>
</feature>
<dbReference type="AlphaFoldDB" id="A0A2T7NH37"/>
<comment type="caution">
    <text evidence="2">The sequence shown here is derived from an EMBL/GenBank/DDBJ whole genome shotgun (WGS) entry which is preliminary data.</text>
</comment>
<organism evidence="2 3">
    <name type="scientific">Pomacea canaliculata</name>
    <name type="common">Golden apple snail</name>
    <dbReference type="NCBI Taxonomy" id="400727"/>
    <lineage>
        <taxon>Eukaryota</taxon>
        <taxon>Metazoa</taxon>
        <taxon>Spiralia</taxon>
        <taxon>Lophotrochozoa</taxon>
        <taxon>Mollusca</taxon>
        <taxon>Gastropoda</taxon>
        <taxon>Caenogastropoda</taxon>
        <taxon>Architaenioglossa</taxon>
        <taxon>Ampullarioidea</taxon>
        <taxon>Ampullariidae</taxon>
        <taxon>Pomacea</taxon>
    </lineage>
</organism>
<gene>
    <name evidence="2" type="ORF">C0Q70_18621</name>
</gene>
<feature type="compositionally biased region" description="Basic residues" evidence="1">
    <location>
        <begin position="88"/>
        <end position="99"/>
    </location>
</feature>
<dbReference type="Proteomes" id="UP000245119">
    <property type="component" value="Linkage Group LG12"/>
</dbReference>
<proteinExistence type="predicted"/>
<dbReference type="EMBL" id="PZQS01000012">
    <property type="protein sequence ID" value="PVD20465.1"/>
    <property type="molecule type" value="Genomic_DNA"/>
</dbReference>
<evidence type="ECO:0000313" key="3">
    <source>
        <dbReference type="Proteomes" id="UP000245119"/>
    </source>
</evidence>
<dbReference type="OrthoDB" id="6073809at2759"/>
<name>A0A2T7NH37_POMCA</name>
<sequence>MISEAQLVRGTDYVTYKEHFARRFAQLLLEHDAQPFVVQSVGAEFLRRYFVPYDTIVTVHLFKDPAHLAEVMRDRKHLSVTVVEATTKHRPVHNNRQSHTRTAEREL</sequence>
<reference evidence="2 3" key="1">
    <citation type="submission" date="2018-04" db="EMBL/GenBank/DDBJ databases">
        <title>The genome of golden apple snail Pomacea canaliculata provides insight into stress tolerance and invasive adaptation.</title>
        <authorList>
            <person name="Liu C."/>
            <person name="Liu B."/>
            <person name="Ren Y."/>
            <person name="Zhang Y."/>
            <person name="Wang H."/>
            <person name="Li S."/>
            <person name="Jiang F."/>
            <person name="Yin L."/>
            <person name="Zhang G."/>
            <person name="Qian W."/>
            <person name="Fan W."/>
        </authorList>
    </citation>
    <scope>NUCLEOTIDE SEQUENCE [LARGE SCALE GENOMIC DNA]</scope>
    <source>
        <strain evidence="2">SZHN2017</strain>
        <tissue evidence="2">Muscle</tissue>
    </source>
</reference>
<keyword evidence="3" id="KW-1185">Reference proteome</keyword>
<evidence type="ECO:0000313" key="2">
    <source>
        <dbReference type="EMBL" id="PVD20465.1"/>
    </source>
</evidence>